<keyword evidence="2" id="KW-1185">Reference proteome</keyword>
<organism evidence="1 2">
    <name type="scientific">Rhododendron molle</name>
    <name type="common">Chinese azalea</name>
    <name type="synonym">Azalea mollis</name>
    <dbReference type="NCBI Taxonomy" id="49168"/>
    <lineage>
        <taxon>Eukaryota</taxon>
        <taxon>Viridiplantae</taxon>
        <taxon>Streptophyta</taxon>
        <taxon>Embryophyta</taxon>
        <taxon>Tracheophyta</taxon>
        <taxon>Spermatophyta</taxon>
        <taxon>Magnoliopsida</taxon>
        <taxon>eudicotyledons</taxon>
        <taxon>Gunneridae</taxon>
        <taxon>Pentapetalae</taxon>
        <taxon>asterids</taxon>
        <taxon>Ericales</taxon>
        <taxon>Ericaceae</taxon>
        <taxon>Ericoideae</taxon>
        <taxon>Rhodoreae</taxon>
        <taxon>Rhododendron</taxon>
    </lineage>
</organism>
<proteinExistence type="predicted"/>
<gene>
    <name evidence="1" type="ORF">RHMOL_Rhmol08G0155900</name>
</gene>
<evidence type="ECO:0000313" key="2">
    <source>
        <dbReference type="Proteomes" id="UP001062846"/>
    </source>
</evidence>
<comment type="caution">
    <text evidence="1">The sequence shown here is derived from an EMBL/GenBank/DDBJ whole genome shotgun (WGS) entry which is preliminary data.</text>
</comment>
<name>A0ACC0MP07_RHOML</name>
<dbReference type="Proteomes" id="UP001062846">
    <property type="component" value="Chromosome 8"/>
</dbReference>
<dbReference type="EMBL" id="CM046395">
    <property type="protein sequence ID" value="KAI8542665.1"/>
    <property type="molecule type" value="Genomic_DNA"/>
</dbReference>
<evidence type="ECO:0000313" key="1">
    <source>
        <dbReference type="EMBL" id="KAI8542665.1"/>
    </source>
</evidence>
<reference evidence="1" key="1">
    <citation type="submission" date="2022-02" db="EMBL/GenBank/DDBJ databases">
        <title>Plant Genome Project.</title>
        <authorList>
            <person name="Zhang R.-G."/>
        </authorList>
    </citation>
    <scope>NUCLEOTIDE SEQUENCE</scope>
    <source>
        <strain evidence="1">AT1</strain>
    </source>
</reference>
<protein>
    <submittedName>
        <fullName evidence="1">Uncharacterized protein</fullName>
    </submittedName>
</protein>
<sequence length="109" mass="11978">MQCNSNSSLQSLNVARTHRKVSGLDQTTDRTFESLEKVDLAAKQRNSRPRNGLSGREKDPAAEAYNLLSERRAAGSEYRHRAAELIGLEPLSLMIVDWGGVEPVGIITA</sequence>
<accession>A0ACC0MP07</accession>